<reference evidence="3" key="2">
    <citation type="submission" date="2023-01" db="EMBL/GenBank/DDBJ databases">
        <title>Gilvimarinus xylanilyticus HB14 isolated from Caulerpa lentillifera aquaculture base in Hainan, China.</title>
        <authorList>
            <person name="Zhang Y.-J."/>
        </authorList>
    </citation>
    <scope>NUCLEOTIDE SEQUENCE</scope>
    <source>
        <strain evidence="3">HB14</strain>
    </source>
</reference>
<dbReference type="PANTHER" id="PTHR34978">
    <property type="entry name" value="POSSIBLE SENSOR-TRANSDUCER PROTEIN BLAR"/>
    <property type="match status" value="1"/>
</dbReference>
<sequence>MNILSQWLGEPLLYALGWTLLHSLWQCAAAAIALAVALKFIRPQAANKRYIASLLALVVCLASSIATFIYYAGASPQEAPRVIGIMPWGAVVTAAPETPSVVSALNQHLNWVVALWLVGSCVFLLRYSVNVYQCFHHKNHLSYRAPDLWQKRVNTLAERLKLNQRVILKISHYLATPCVIGHLKPVILLPVGMLTRLPEEQIEAILLHEMAHIRRHDFLIGLIQQFCKSLYFFNLPFLWICKQLDAERENACDDAAVACCGDPMLYARSLQQFSELSLQGEIAMAFNNQPKHLLARVKRIFNSQHHVTSTPQGFLSSLLSIIVLLCASFYTHSSLAGEKYPEITTLSDSAVESLMNEFKEGMYSGNNKIRIITSIELLDEFKLLDINERFYFSYYLRDNIYQNYGWSDMPRGEQWEHLSDSEWDKVKNIIFNSHHQQFFALLESPINSRETYNVDLPGYSQPIILKTYLRGRVELSVPDRMFADIASGKLEVLTDRLFMRIDQEDIVVTMSTFSTNEVHLKFRLEPEGMNHTLGDFSTSLHPAGTKSKGVFFHYQMGLYQANVTLSLAQDFIDNSMDTLGDSNLGIQASEAGTVDIVMQASGGVSSDQLSEYLPASAFEGYSKEELAHKIDQVPQDLKPYLLTDKDIQNQLRNHIASTGDSLKGGLRDFFTRLYQSSRADYLIGLADDQKARQFLIDNPETYNIVDENTWLSLSSDPMLADEAFDFEVEKTDFSQAVALAQAYCPGMPYIVNDRISHSEINLYGYDMTCDRLEAAFAQLEQKMIQKAID</sequence>
<dbReference type="Proteomes" id="UP001139319">
    <property type="component" value="Unassembled WGS sequence"/>
</dbReference>
<feature type="transmembrane region" description="Helical" evidence="1">
    <location>
        <begin position="50"/>
        <end position="72"/>
    </location>
</feature>
<gene>
    <name evidence="3" type="ORF">M6D89_13715</name>
</gene>
<dbReference type="EMBL" id="JAMFTH010000005">
    <property type="protein sequence ID" value="MCP8900357.1"/>
    <property type="molecule type" value="Genomic_DNA"/>
</dbReference>
<proteinExistence type="predicted"/>
<evidence type="ECO:0000259" key="2">
    <source>
        <dbReference type="Pfam" id="PF05569"/>
    </source>
</evidence>
<dbReference type="InterPro" id="IPR008756">
    <property type="entry name" value="Peptidase_M56"/>
</dbReference>
<dbReference type="PANTHER" id="PTHR34978:SF3">
    <property type="entry name" value="SLR0241 PROTEIN"/>
    <property type="match status" value="1"/>
</dbReference>
<dbReference type="AlphaFoldDB" id="A0A9X2KUK3"/>
<evidence type="ECO:0000313" key="3">
    <source>
        <dbReference type="EMBL" id="MCP8900357.1"/>
    </source>
</evidence>
<accession>A0A9X2KUK3</accession>
<keyword evidence="1" id="KW-0812">Transmembrane</keyword>
<dbReference type="RefSeq" id="WP_253968652.1">
    <property type="nucleotide sequence ID" value="NZ_JAMFTH010000005.1"/>
</dbReference>
<dbReference type="InterPro" id="IPR052173">
    <property type="entry name" value="Beta-lactam_resp_regulator"/>
</dbReference>
<evidence type="ECO:0000256" key="1">
    <source>
        <dbReference type="SAM" id="Phobius"/>
    </source>
</evidence>
<feature type="transmembrane region" description="Helical" evidence="1">
    <location>
        <begin position="109"/>
        <end position="129"/>
    </location>
</feature>
<name>A0A9X2KUK3_9GAMM</name>
<keyword evidence="4" id="KW-1185">Reference proteome</keyword>
<keyword evidence="1" id="KW-1133">Transmembrane helix</keyword>
<organism evidence="3 4">
    <name type="scientific">Gilvimarinus xylanilyticus</name>
    <dbReference type="NCBI Taxonomy" id="2944139"/>
    <lineage>
        <taxon>Bacteria</taxon>
        <taxon>Pseudomonadati</taxon>
        <taxon>Pseudomonadota</taxon>
        <taxon>Gammaproteobacteria</taxon>
        <taxon>Cellvibrionales</taxon>
        <taxon>Cellvibrionaceae</taxon>
        <taxon>Gilvimarinus</taxon>
    </lineage>
</organism>
<dbReference type="Pfam" id="PF05569">
    <property type="entry name" value="Peptidase_M56"/>
    <property type="match status" value="1"/>
</dbReference>
<dbReference type="CDD" id="cd07341">
    <property type="entry name" value="M56_BlaR1_MecR1_like"/>
    <property type="match status" value="1"/>
</dbReference>
<feature type="domain" description="Peptidase M56" evidence="2">
    <location>
        <begin position="70"/>
        <end position="297"/>
    </location>
</feature>
<evidence type="ECO:0000313" key="4">
    <source>
        <dbReference type="Proteomes" id="UP001139319"/>
    </source>
</evidence>
<dbReference type="Gene3D" id="3.30.2010.10">
    <property type="entry name" value="Metalloproteases ('zincins'), catalytic domain"/>
    <property type="match status" value="1"/>
</dbReference>
<comment type="caution">
    <text evidence="3">The sequence shown here is derived from an EMBL/GenBank/DDBJ whole genome shotgun (WGS) entry which is preliminary data.</text>
</comment>
<reference evidence="3" key="1">
    <citation type="submission" date="2022-05" db="EMBL/GenBank/DDBJ databases">
        <authorList>
            <person name="Sun H.-N."/>
        </authorList>
    </citation>
    <scope>NUCLEOTIDE SEQUENCE</scope>
    <source>
        <strain evidence="3">HB14</strain>
    </source>
</reference>
<keyword evidence="1" id="KW-0472">Membrane</keyword>
<protein>
    <submittedName>
        <fullName evidence="3">M56 family metallopeptidase</fullName>
    </submittedName>
</protein>
<feature type="transmembrane region" description="Helical" evidence="1">
    <location>
        <begin position="12"/>
        <end position="38"/>
    </location>
</feature>